<evidence type="ECO:0000313" key="2">
    <source>
        <dbReference type="EMBL" id="RPB22478.1"/>
    </source>
</evidence>
<feature type="region of interest" description="Disordered" evidence="1">
    <location>
        <begin position="145"/>
        <end position="208"/>
    </location>
</feature>
<sequence length="208" mass="22636">MQCILKISTPRVHTFGISRLQRPPGSSPGSSLCDLGLEPARLVPRPTREVPRYPHMPPPTFLCSPPPSQNDSLNYLISQTWSGLCAVRNRLTEQGLHNIVRWGYYTIGALAEIELNLKVALGGVPVEFRNGSRRYEREHLIPGVLLTHSQPPPPKSPPPILPPLCDSGTQTTPPTTSSTAEAETQSPAPKTITRNSVSTNTEGPPART</sequence>
<dbReference type="EMBL" id="ML121551">
    <property type="protein sequence ID" value="RPB22478.1"/>
    <property type="molecule type" value="Genomic_DNA"/>
</dbReference>
<evidence type="ECO:0000313" key="3">
    <source>
        <dbReference type="Proteomes" id="UP000267821"/>
    </source>
</evidence>
<reference evidence="2 3" key="1">
    <citation type="journal article" date="2018" name="Nat. Ecol. Evol.">
        <title>Pezizomycetes genomes reveal the molecular basis of ectomycorrhizal truffle lifestyle.</title>
        <authorList>
            <person name="Murat C."/>
            <person name="Payen T."/>
            <person name="Noel B."/>
            <person name="Kuo A."/>
            <person name="Morin E."/>
            <person name="Chen J."/>
            <person name="Kohler A."/>
            <person name="Krizsan K."/>
            <person name="Balestrini R."/>
            <person name="Da Silva C."/>
            <person name="Montanini B."/>
            <person name="Hainaut M."/>
            <person name="Levati E."/>
            <person name="Barry K.W."/>
            <person name="Belfiori B."/>
            <person name="Cichocki N."/>
            <person name="Clum A."/>
            <person name="Dockter R.B."/>
            <person name="Fauchery L."/>
            <person name="Guy J."/>
            <person name="Iotti M."/>
            <person name="Le Tacon F."/>
            <person name="Lindquist E.A."/>
            <person name="Lipzen A."/>
            <person name="Malagnac F."/>
            <person name="Mello A."/>
            <person name="Molinier V."/>
            <person name="Miyauchi S."/>
            <person name="Poulain J."/>
            <person name="Riccioni C."/>
            <person name="Rubini A."/>
            <person name="Sitrit Y."/>
            <person name="Splivallo R."/>
            <person name="Traeger S."/>
            <person name="Wang M."/>
            <person name="Zifcakova L."/>
            <person name="Wipf D."/>
            <person name="Zambonelli A."/>
            <person name="Paolocci F."/>
            <person name="Nowrousian M."/>
            <person name="Ottonello S."/>
            <person name="Baldrian P."/>
            <person name="Spatafora J.W."/>
            <person name="Henrissat B."/>
            <person name="Nagy L.G."/>
            <person name="Aury J.M."/>
            <person name="Wincker P."/>
            <person name="Grigoriev I.V."/>
            <person name="Bonfante P."/>
            <person name="Martin F.M."/>
        </authorList>
    </citation>
    <scope>NUCLEOTIDE SEQUENCE [LARGE SCALE GENOMIC DNA]</scope>
    <source>
        <strain evidence="2 3">ATCC MYA-4762</strain>
    </source>
</reference>
<name>A0A3N4LL60_9PEZI</name>
<proteinExistence type="predicted"/>
<accession>A0A3N4LL60</accession>
<feature type="compositionally biased region" description="Polar residues" evidence="1">
    <location>
        <begin position="192"/>
        <end position="202"/>
    </location>
</feature>
<gene>
    <name evidence="2" type="ORF">L211DRAFT_884765</name>
</gene>
<feature type="compositionally biased region" description="Pro residues" evidence="1">
    <location>
        <begin position="150"/>
        <end position="162"/>
    </location>
</feature>
<keyword evidence="3" id="KW-1185">Reference proteome</keyword>
<dbReference type="InParanoid" id="A0A3N4LL60"/>
<dbReference type="AlphaFoldDB" id="A0A3N4LL60"/>
<evidence type="ECO:0000256" key="1">
    <source>
        <dbReference type="SAM" id="MobiDB-lite"/>
    </source>
</evidence>
<dbReference type="Proteomes" id="UP000267821">
    <property type="component" value="Unassembled WGS sequence"/>
</dbReference>
<protein>
    <submittedName>
        <fullName evidence="2">Uncharacterized protein</fullName>
    </submittedName>
</protein>
<feature type="compositionally biased region" description="Low complexity" evidence="1">
    <location>
        <begin position="169"/>
        <end position="188"/>
    </location>
</feature>
<organism evidence="2 3">
    <name type="scientific">Terfezia boudieri ATCC MYA-4762</name>
    <dbReference type="NCBI Taxonomy" id="1051890"/>
    <lineage>
        <taxon>Eukaryota</taxon>
        <taxon>Fungi</taxon>
        <taxon>Dikarya</taxon>
        <taxon>Ascomycota</taxon>
        <taxon>Pezizomycotina</taxon>
        <taxon>Pezizomycetes</taxon>
        <taxon>Pezizales</taxon>
        <taxon>Pezizaceae</taxon>
        <taxon>Terfezia</taxon>
    </lineage>
</organism>